<dbReference type="RefSeq" id="WP_009069554.1">
    <property type="nucleotide sequence ID" value="NZ_JH597758.1"/>
</dbReference>
<gene>
    <name evidence="1" type="ORF">MetMK1DRAFT_00001430</name>
</gene>
<evidence type="ECO:0008006" key="3">
    <source>
        <dbReference type="Google" id="ProtNLM"/>
    </source>
</evidence>
<dbReference type="Proteomes" id="UP000003980">
    <property type="component" value="Unassembled WGS sequence"/>
</dbReference>
<reference evidence="1 2" key="1">
    <citation type="submission" date="2012-01" db="EMBL/GenBank/DDBJ databases">
        <title>Improved High-Quality Draft sequence of Metallosphaera yellowstonensis MK1.</title>
        <authorList>
            <consortium name="US DOE Joint Genome Institute"/>
            <person name="Lucas S."/>
            <person name="Han J."/>
            <person name="Cheng J.-F."/>
            <person name="Goodwin L."/>
            <person name="Pitluck S."/>
            <person name="Peters L."/>
            <person name="Teshima H."/>
            <person name="Detter J.C."/>
            <person name="Han C."/>
            <person name="Tapia R."/>
            <person name="Land M."/>
            <person name="Hauser L."/>
            <person name="Kyrpides N."/>
            <person name="Kozubal M."/>
            <person name="Macur R.E."/>
            <person name="Jay Z."/>
            <person name="Inskeep W."/>
            <person name="Woyke T."/>
        </authorList>
    </citation>
    <scope>NUCLEOTIDE SEQUENCE [LARGE SCALE GENOMIC DNA]</scope>
    <source>
        <strain evidence="1 2">MK1</strain>
    </source>
</reference>
<sequence>MAIVISDHMDEDVDFYVPPGTDATQAILDAIQLARVYGVAHIVIRGRLYVYATANTSFLLDQSLHYVFEGDGLAEIVYVNPNNITNPSTMIAVGSIATQEMNKATTNASVTGVLKYSTYGWVVAFRNLRLVNKTSQRWLMITGFPYNMHSTMFYFEGVEFFASIWLNQTTDVLVYNCYVNDNELLFDTQSRELVVMGSRFENSAGLAMSPRGWAVIGCTFVSSETYLNPGVDGNNGSVIGCIFDYGRLITQGADNLRVVASQFQNVSFSGNGGYVQLVGGINYAIVGCAFESHWNVQISDLYRGNSVFVAFNTFDFGTNLIIQVRDGYHVDSIVIIGNIFASWNYNSSLIFITGNPGPGSTTTLLTGSFKMLYLAFNTFINASGTKGATYGFQIPNGPRIHGIAYVNIALNGTYAYIAFNYFQNAQGLFDNGTGQPLGFFSLQQPTTNVNGITNLFFYFNVNENNPIYIPSTQHYTSAFNMGIANTINI</sequence>
<dbReference type="HOGENOM" id="CLU_563397_0_0_2"/>
<name>H2C0S2_9CREN</name>
<accession>H2C0S2</accession>
<dbReference type="EMBL" id="JH597758">
    <property type="protein sequence ID" value="EHP71185.1"/>
    <property type="molecule type" value="Genomic_DNA"/>
</dbReference>
<keyword evidence="2" id="KW-1185">Reference proteome</keyword>
<proteinExistence type="predicted"/>
<evidence type="ECO:0000313" key="1">
    <source>
        <dbReference type="EMBL" id="EHP71185.1"/>
    </source>
</evidence>
<dbReference type="OrthoDB" id="39684at2157"/>
<dbReference type="STRING" id="671065.MetMK1DRAFT_00001430"/>
<evidence type="ECO:0000313" key="2">
    <source>
        <dbReference type="Proteomes" id="UP000003980"/>
    </source>
</evidence>
<organism evidence="1 2">
    <name type="scientific">Metallosphaera yellowstonensis MK1</name>
    <dbReference type="NCBI Taxonomy" id="671065"/>
    <lineage>
        <taxon>Archaea</taxon>
        <taxon>Thermoproteota</taxon>
        <taxon>Thermoprotei</taxon>
        <taxon>Sulfolobales</taxon>
        <taxon>Sulfolobaceae</taxon>
        <taxon>Metallosphaera</taxon>
    </lineage>
</organism>
<protein>
    <recommendedName>
        <fullName evidence="3">Pectate lyase superfamily protein domain-containing protein</fullName>
    </recommendedName>
</protein>
<dbReference type="AlphaFoldDB" id="H2C0S2"/>